<proteinExistence type="predicted"/>
<gene>
    <name evidence="1" type="ORF">GOBAR_AA32415</name>
</gene>
<protein>
    <submittedName>
        <fullName evidence="1">Uncharacterized protein</fullName>
    </submittedName>
</protein>
<dbReference type="Proteomes" id="UP000239757">
    <property type="component" value="Unassembled WGS sequence"/>
</dbReference>
<name>A0A2P5WB33_GOSBA</name>
<dbReference type="AlphaFoldDB" id="A0A2P5WB33"/>
<evidence type="ECO:0000313" key="2">
    <source>
        <dbReference type="Proteomes" id="UP000239757"/>
    </source>
</evidence>
<dbReference type="EMBL" id="KZ668322">
    <property type="protein sequence ID" value="PPR88288.1"/>
    <property type="molecule type" value="Genomic_DNA"/>
</dbReference>
<reference evidence="1 2" key="1">
    <citation type="submission" date="2015-01" db="EMBL/GenBank/DDBJ databases">
        <title>Genome of allotetraploid Gossypium barbadense reveals genomic plasticity and fiber elongation in cotton evolution.</title>
        <authorList>
            <person name="Chen X."/>
            <person name="Liu X."/>
            <person name="Zhao B."/>
            <person name="Zheng H."/>
            <person name="Hu Y."/>
            <person name="Lu G."/>
            <person name="Yang C."/>
            <person name="Chen J."/>
            <person name="Shan C."/>
            <person name="Zhang L."/>
            <person name="Zhou Y."/>
            <person name="Wang L."/>
            <person name="Guo W."/>
            <person name="Bai Y."/>
            <person name="Ruan J."/>
            <person name="Shangguan X."/>
            <person name="Mao Y."/>
            <person name="Jiang J."/>
            <person name="Zhu Y."/>
            <person name="Lei J."/>
            <person name="Kang H."/>
            <person name="Chen S."/>
            <person name="He X."/>
            <person name="Wang R."/>
            <person name="Wang Y."/>
            <person name="Chen J."/>
            <person name="Wang L."/>
            <person name="Yu S."/>
            <person name="Wang B."/>
            <person name="Wei J."/>
            <person name="Song S."/>
            <person name="Lu X."/>
            <person name="Gao Z."/>
            <person name="Gu W."/>
            <person name="Deng X."/>
            <person name="Ma D."/>
            <person name="Wang S."/>
            <person name="Liang W."/>
            <person name="Fang L."/>
            <person name="Cai C."/>
            <person name="Zhu X."/>
            <person name="Zhou B."/>
            <person name="Zhang Y."/>
            <person name="Chen Z."/>
            <person name="Xu S."/>
            <person name="Zhu R."/>
            <person name="Wang S."/>
            <person name="Zhang T."/>
            <person name="Zhao G."/>
        </authorList>
    </citation>
    <scope>NUCLEOTIDE SEQUENCE [LARGE SCALE GENOMIC DNA]</scope>
    <source>
        <strain evidence="2">cv. Xinhai21</strain>
        <tissue evidence="1">Leaf</tissue>
    </source>
</reference>
<organism evidence="1 2">
    <name type="scientific">Gossypium barbadense</name>
    <name type="common">Sea Island cotton</name>
    <name type="synonym">Hibiscus barbadensis</name>
    <dbReference type="NCBI Taxonomy" id="3634"/>
    <lineage>
        <taxon>Eukaryota</taxon>
        <taxon>Viridiplantae</taxon>
        <taxon>Streptophyta</taxon>
        <taxon>Embryophyta</taxon>
        <taxon>Tracheophyta</taxon>
        <taxon>Spermatophyta</taxon>
        <taxon>Magnoliopsida</taxon>
        <taxon>eudicotyledons</taxon>
        <taxon>Gunneridae</taxon>
        <taxon>Pentapetalae</taxon>
        <taxon>rosids</taxon>
        <taxon>malvids</taxon>
        <taxon>Malvales</taxon>
        <taxon>Malvaceae</taxon>
        <taxon>Malvoideae</taxon>
        <taxon>Gossypium</taxon>
    </lineage>
</organism>
<accession>A0A2P5WB33</accession>
<sequence length="131" mass="14748">MQQKYTRSSRAAQVADIRNDLRKREKITACMLSWKTKEIEVTEVDAGSSQNFSLEQIEPPRKTCENDLQGAKENFNSGTVKGVSASSCRALLYMYGVNRKLRKESCETNLAAYRGHQTSQDALEEPGRRVG</sequence>
<evidence type="ECO:0000313" key="1">
    <source>
        <dbReference type="EMBL" id="PPR88288.1"/>
    </source>
</evidence>